<evidence type="ECO:0000256" key="5">
    <source>
        <dbReference type="ARBA" id="ARBA00022989"/>
    </source>
</evidence>
<dbReference type="PANTHER" id="PTHR34583:SF2">
    <property type="entry name" value="ANTIPORTER SUBUNIT MNHC2-RELATED"/>
    <property type="match status" value="1"/>
</dbReference>
<dbReference type="Proteomes" id="UP000637906">
    <property type="component" value="Unassembled WGS sequence"/>
</dbReference>
<dbReference type="AlphaFoldDB" id="A0A8J3HVU1"/>
<accession>A0A8J3HVU1</accession>
<feature type="transmembrane region" description="Helical" evidence="7">
    <location>
        <begin position="73"/>
        <end position="96"/>
    </location>
</feature>
<evidence type="ECO:0000256" key="1">
    <source>
        <dbReference type="ARBA" id="ARBA00004651"/>
    </source>
</evidence>
<sequence length="102" mass="11243">MTFIDMYHYAAVAILMTLGLYTIVSNKDLVKKLFGISIFQTSALLLYISLGYVKNSYPPILQQNVTNYSNPLPHVLMLTAIVVGIATFAVGLSIAVKIKECK</sequence>
<comment type="similarity">
    <text evidence="2">Belongs to the CPA3 antiporters (TC 2.A.63) subunit C family.</text>
</comment>
<dbReference type="Pfam" id="PF00420">
    <property type="entry name" value="Oxidored_q2"/>
    <property type="match status" value="1"/>
</dbReference>
<gene>
    <name evidence="8" type="ORF">sL5_02090</name>
</gene>
<dbReference type="GO" id="GO:0005886">
    <property type="term" value="C:plasma membrane"/>
    <property type="evidence" value="ECO:0007669"/>
    <property type="project" value="UniProtKB-SubCell"/>
</dbReference>
<evidence type="ECO:0000256" key="3">
    <source>
        <dbReference type="ARBA" id="ARBA00022475"/>
    </source>
</evidence>
<comment type="subcellular location">
    <subcellularLocation>
        <location evidence="1">Cell membrane</location>
        <topology evidence="1">Multi-pass membrane protein</topology>
    </subcellularLocation>
</comment>
<name>A0A8J3HVU1_9RICK</name>
<evidence type="ECO:0000256" key="7">
    <source>
        <dbReference type="SAM" id="Phobius"/>
    </source>
</evidence>
<dbReference type="EMBL" id="BNGU01000005">
    <property type="protein sequence ID" value="GHM59216.1"/>
    <property type="molecule type" value="Genomic_DNA"/>
</dbReference>
<keyword evidence="6 7" id="KW-0472">Membrane</keyword>
<evidence type="ECO:0000313" key="8">
    <source>
        <dbReference type="EMBL" id="GHM59216.1"/>
    </source>
</evidence>
<proteinExistence type="inferred from homology"/>
<evidence type="ECO:0000313" key="9">
    <source>
        <dbReference type="Proteomes" id="UP000637906"/>
    </source>
</evidence>
<evidence type="ECO:0000256" key="2">
    <source>
        <dbReference type="ARBA" id="ARBA00010388"/>
    </source>
</evidence>
<feature type="transmembrane region" description="Helical" evidence="7">
    <location>
        <begin position="6"/>
        <end position="24"/>
    </location>
</feature>
<dbReference type="InterPro" id="IPR050601">
    <property type="entry name" value="CPA3_antiporter_subunitC"/>
</dbReference>
<dbReference type="InterPro" id="IPR039428">
    <property type="entry name" value="NUOK/Mnh_C1-like"/>
</dbReference>
<feature type="transmembrane region" description="Helical" evidence="7">
    <location>
        <begin position="33"/>
        <end position="53"/>
    </location>
</feature>
<keyword evidence="9" id="KW-1185">Reference proteome</keyword>
<keyword evidence="5 7" id="KW-1133">Transmembrane helix</keyword>
<reference evidence="8 9" key="1">
    <citation type="journal article" date="2021" name="Microb. Ecol.">
        <title>Candidatus Mesenet longicola: Novel Endosymbionts of Brontispa longissima that Induce Cytoplasmic Incompatibility.</title>
        <authorList>
            <person name="Takano S."/>
            <person name="Gotoh Y."/>
            <person name="Hayashi T."/>
        </authorList>
    </citation>
    <scope>NUCLEOTIDE SEQUENCE [LARGE SCALE GENOMIC DNA]</scope>
    <source>
        <strain evidence="8">L5</strain>
    </source>
</reference>
<comment type="caution">
    <text evidence="8">The sequence shown here is derived from an EMBL/GenBank/DDBJ whole genome shotgun (WGS) entry which is preliminary data.</text>
</comment>
<dbReference type="PANTHER" id="PTHR34583">
    <property type="entry name" value="ANTIPORTER SUBUNIT MNHC2-RELATED"/>
    <property type="match status" value="1"/>
</dbReference>
<keyword evidence="3" id="KW-1003">Cell membrane</keyword>
<evidence type="ECO:0000256" key="4">
    <source>
        <dbReference type="ARBA" id="ARBA00022692"/>
    </source>
</evidence>
<keyword evidence="4 7" id="KW-0812">Transmembrane</keyword>
<dbReference type="Gene3D" id="1.10.287.3510">
    <property type="match status" value="1"/>
</dbReference>
<organism evidence="8 9">
    <name type="scientific">Candidatus Mesenet longicola</name>
    <dbReference type="NCBI Taxonomy" id="1892558"/>
    <lineage>
        <taxon>Bacteria</taxon>
        <taxon>Pseudomonadati</taxon>
        <taxon>Pseudomonadota</taxon>
        <taxon>Alphaproteobacteria</taxon>
        <taxon>Rickettsiales</taxon>
        <taxon>Anaplasmataceae</taxon>
        <taxon>Candidatus Mesenet</taxon>
    </lineage>
</organism>
<dbReference type="NCBIfam" id="NF005624">
    <property type="entry name" value="PRK07375.2-3"/>
    <property type="match status" value="1"/>
</dbReference>
<protein>
    <submittedName>
        <fullName evidence="8">Na+/H+ antiporter subunit C</fullName>
    </submittedName>
</protein>
<evidence type="ECO:0000256" key="6">
    <source>
        <dbReference type="ARBA" id="ARBA00023136"/>
    </source>
</evidence>